<organism evidence="7 8">
    <name type="scientific">Arabis nemorensis</name>
    <dbReference type="NCBI Taxonomy" id="586526"/>
    <lineage>
        <taxon>Eukaryota</taxon>
        <taxon>Viridiplantae</taxon>
        <taxon>Streptophyta</taxon>
        <taxon>Embryophyta</taxon>
        <taxon>Tracheophyta</taxon>
        <taxon>Spermatophyta</taxon>
        <taxon>Magnoliopsida</taxon>
        <taxon>eudicotyledons</taxon>
        <taxon>Gunneridae</taxon>
        <taxon>Pentapetalae</taxon>
        <taxon>rosids</taxon>
        <taxon>malvids</taxon>
        <taxon>Brassicales</taxon>
        <taxon>Brassicaceae</taxon>
        <taxon>Arabideae</taxon>
        <taxon>Arabis</taxon>
    </lineage>
</organism>
<evidence type="ECO:0000259" key="6">
    <source>
        <dbReference type="PROSITE" id="PS50863"/>
    </source>
</evidence>
<feature type="domain" description="TF-B3" evidence="6">
    <location>
        <begin position="282"/>
        <end position="379"/>
    </location>
</feature>
<dbReference type="AlphaFoldDB" id="A0A565CAA9"/>
<evidence type="ECO:0000256" key="1">
    <source>
        <dbReference type="ARBA" id="ARBA00004123"/>
    </source>
</evidence>
<evidence type="ECO:0000256" key="5">
    <source>
        <dbReference type="ARBA" id="ARBA00023242"/>
    </source>
</evidence>
<dbReference type="Proteomes" id="UP000489600">
    <property type="component" value="Unassembled WGS sequence"/>
</dbReference>
<keyword evidence="2" id="KW-0805">Transcription regulation</keyword>
<dbReference type="Pfam" id="PF02362">
    <property type="entry name" value="B3"/>
    <property type="match status" value="2"/>
</dbReference>
<evidence type="ECO:0000313" key="8">
    <source>
        <dbReference type="Proteomes" id="UP000489600"/>
    </source>
</evidence>
<reference evidence="7" key="1">
    <citation type="submission" date="2019-07" db="EMBL/GenBank/DDBJ databases">
        <authorList>
            <person name="Dittberner H."/>
        </authorList>
    </citation>
    <scope>NUCLEOTIDE SEQUENCE [LARGE SCALE GENOMIC DNA]</scope>
</reference>
<comment type="caution">
    <text evidence="7">The sequence shown here is derived from an EMBL/GenBank/DDBJ whole genome shotgun (WGS) entry which is preliminary data.</text>
</comment>
<keyword evidence="4" id="KW-0804">Transcription</keyword>
<dbReference type="GO" id="GO:0003677">
    <property type="term" value="F:DNA binding"/>
    <property type="evidence" value="ECO:0007669"/>
    <property type="project" value="UniProtKB-KW"/>
</dbReference>
<dbReference type="OrthoDB" id="590488at2759"/>
<gene>
    <name evidence="7" type="ORF">ANE_LOCUS21006</name>
</gene>
<dbReference type="GO" id="GO:0005634">
    <property type="term" value="C:nucleus"/>
    <property type="evidence" value="ECO:0007669"/>
    <property type="project" value="UniProtKB-SubCell"/>
</dbReference>
<proteinExistence type="predicted"/>
<evidence type="ECO:0000256" key="3">
    <source>
        <dbReference type="ARBA" id="ARBA00023125"/>
    </source>
</evidence>
<dbReference type="EMBL" id="CABITT030000007">
    <property type="protein sequence ID" value="VVB10562.1"/>
    <property type="molecule type" value="Genomic_DNA"/>
</dbReference>
<keyword evidence="8" id="KW-1185">Reference proteome</keyword>
<dbReference type="PANTHER" id="PTHR31391:SF157">
    <property type="entry name" value="B3 DOMAIN-CONTAINING PROTEIN REM16"/>
    <property type="match status" value="1"/>
</dbReference>
<name>A0A565CAA9_9BRAS</name>
<dbReference type="InterPro" id="IPR015300">
    <property type="entry name" value="DNA-bd_pseudobarrel_sf"/>
</dbReference>
<dbReference type="SUPFAM" id="SSF101936">
    <property type="entry name" value="DNA-binding pseudobarrel domain"/>
    <property type="match status" value="2"/>
</dbReference>
<comment type="subcellular location">
    <subcellularLocation>
        <location evidence="1">Nucleus</location>
    </subcellularLocation>
</comment>
<accession>A0A565CAA9</accession>
<dbReference type="Gene3D" id="2.40.330.10">
    <property type="entry name" value="DNA-binding pseudobarrel domain"/>
    <property type="match status" value="2"/>
</dbReference>
<dbReference type="PANTHER" id="PTHR31391">
    <property type="entry name" value="B3 DOMAIN-CONTAINING PROTEIN OS11G0197600-RELATED"/>
    <property type="match status" value="1"/>
</dbReference>
<evidence type="ECO:0000256" key="4">
    <source>
        <dbReference type="ARBA" id="ARBA00023163"/>
    </source>
</evidence>
<dbReference type="CDD" id="cd10017">
    <property type="entry name" value="B3_DNA"/>
    <property type="match status" value="2"/>
</dbReference>
<evidence type="ECO:0000256" key="2">
    <source>
        <dbReference type="ARBA" id="ARBA00023015"/>
    </source>
</evidence>
<dbReference type="InterPro" id="IPR003340">
    <property type="entry name" value="B3_DNA-bd"/>
</dbReference>
<keyword evidence="5" id="KW-0539">Nucleus</keyword>
<dbReference type="InterPro" id="IPR044837">
    <property type="entry name" value="REM16-like"/>
</dbReference>
<evidence type="ECO:0000313" key="7">
    <source>
        <dbReference type="EMBL" id="VVB10562.1"/>
    </source>
</evidence>
<protein>
    <recommendedName>
        <fullName evidence="6">TF-B3 domain-containing protein</fullName>
    </recommendedName>
</protein>
<keyword evidence="3" id="KW-0238">DNA-binding</keyword>
<dbReference type="SMART" id="SM01019">
    <property type="entry name" value="B3"/>
    <property type="match status" value="2"/>
</dbReference>
<dbReference type="PROSITE" id="PS50863">
    <property type="entry name" value="B3"/>
    <property type="match status" value="2"/>
</dbReference>
<sequence length="396" mass="45063">MEENCEDCMKWEEQLYWTHFQNLHFSQLLLPGFHNRLPIPQKFSTHCKRKLPKIVKLKSPSGVTYNVGLEEDDEKTLAFCCGWEKFVKDHSLVENDLLVFKFHGLSEFEVLIFDGDTFCEKPTCYFVKRCGHAEKTKGIDFTATSSRSLKRDINLDDVETALNQQPVISPDGNELEDLIDIDTDVDTMLTPNVVVSQTGYEQEEHINSDIDTTSGQKHVISSTSTRRISEGKYPLGVFKKMRGEISFNNLHRKVGSSRKSTSEISKTKALSLAKRAISSNGLLVVMKRSHVLSKCFLTIPKKWSGKNMSLEPQEVVMQIDQTKWQLKFNFYARGRGGITTGWKKFVQDNNLCMGDVCVFEPANSETKPLHLDVYIFRAAEAESSNNMVDSVYTISE</sequence>
<feature type="domain" description="TF-B3" evidence="6">
    <location>
        <begin position="22"/>
        <end position="116"/>
    </location>
</feature>